<organism evidence="2">
    <name type="scientific">Bacteroides faecis</name>
    <dbReference type="NCBI Taxonomy" id="674529"/>
    <lineage>
        <taxon>Bacteria</taxon>
        <taxon>Pseudomonadati</taxon>
        <taxon>Bacteroidota</taxon>
        <taxon>Bacteroidia</taxon>
        <taxon>Bacteroidales</taxon>
        <taxon>Bacteroidaceae</taxon>
        <taxon>Bacteroides</taxon>
    </lineage>
</organism>
<dbReference type="EMBL" id="CACRSZ010000020">
    <property type="protein sequence ID" value="VYS86709.1"/>
    <property type="molecule type" value="Genomic_DNA"/>
</dbReference>
<protein>
    <submittedName>
        <fullName evidence="2">Uncharacterized protein</fullName>
    </submittedName>
</protein>
<evidence type="ECO:0000313" key="2">
    <source>
        <dbReference type="EMBL" id="VYS86709.1"/>
    </source>
</evidence>
<feature type="transmembrane region" description="Helical" evidence="1">
    <location>
        <begin position="20"/>
        <end position="50"/>
    </location>
</feature>
<evidence type="ECO:0000256" key="1">
    <source>
        <dbReference type="SAM" id="Phobius"/>
    </source>
</evidence>
<name>A0A6N2S1L7_9BACE</name>
<dbReference type="AlphaFoldDB" id="A0A6N2S1L7"/>
<accession>A0A6N2S1L7</accession>
<keyword evidence="1" id="KW-0812">Transmembrane</keyword>
<gene>
    <name evidence="2" type="ORF">BFLFYP10_00781</name>
</gene>
<reference evidence="2" key="1">
    <citation type="submission" date="2019-11" db="EMBL/GenBank/DDBJ databases">
        <authorList>
            <person name="Feng L."/>
        </authorList>
    </citation>
    <scope>NUCLEOTIDE SEQUENCE</scope>
    <source>
        <strain evidence="2">BfaecisLFYP10</strain>
    </source>
</reference>
<keyword evidence="1" id="KW-1133">Transmembrane helix</keyword>
<proteinExistence type="predicted"/>
<keyword evidence="1" id="KW-0472">Membrane</keyword>
<sequence length="72" mass="8325">MRSKQSVSSSRLKNLCLNLLIRILLYTIGAVLVLIIIICVIPSLFIYLLIGDYSFNKQIDKKYRLSANHFHE</sequence>